<evidence type="ECO:0000256" key="1">
    <source>
        <dbReference type="ARBA" id="ARBA00004496"/>
    </source>
</evidence>
<dbReference type="GO" id="GO:0016567">
    <property type="term" value="P:protein ubiquitination"/>
    <property type="evidence" value="ECO:0007669"/>
    <property type="project" value="TreeGrafter"/>
</dbReference>
<evidence type="ECO:0000313" key="10">
    <source>
        <dbReference type="Proteomes" id="UP000792457"/>
    </source>
</evidence>
<dbReference type="Gene3D" id="3.30.40.10">
    <property type="entry name" value="Zinc/RING finger domain, C3HC4 (zinc finger)"/>
    <property type="match status" value="1"/>
</dbReference>
<evidence type="ECO:0000256" key="7">
    <source>
        <dbReference type="PROSITE-ProRule" id="PRU00175"/>
    </source>
</evidence>
<dbReference type="InterPro" id="IPR001841">
    <property type="entry name" value="Znf_RING"/>
</dbReference>
<comment type="subcellular location">
    <subcellularLocation>
        <location evidence="1">Cytoplasm</location>
    </subcellularLocation>
</comment>
<dbReference type="GO" id="GO:0061630">
    <property type="term" value="F:ubiquitin protein ligase activity"/>
    <property type="evidence" value="ECO:0007669"/>
    <property type="project" value="TreeGrafter"/>
</dbReference>
<evidence type="ECO:0000313" key="9">
    <source>
        <dbReference type="EMBL" id="KAG8230867.1"/>
    </source>
</evidence>
<dbReference type="EMBL" id="KZ308517">
    <property type="protein sequence ID" value="KAG8230867.1"/>
    <property type="molecule type" value="Genomic_DNA"/>
</dbReference>
<dbReference type="GO" id="GO:0008139">
    <property type="term" value="F:nuclear localization sequence binding"/>
    <property type="evidence" value="ECO:0007669"/>
    <property type="project" value="UniProtKB-ARBA"/>
</dbReference>
<dbReference type="FunFam" id="3.30.40.10:FF:000206">
    <property type="entry name" value="BRCA1-associated protein isoform X1"/>
    <property type="match status" value="1"/>
</dbReference>
<reference evidence="9" key="1">
    <citation type="submission" date="2013-04" db="EMBL/GenBank/DDBJ databases">
        <authorList>
            <person name="Qu J."/>
            <person name="Murali S.C."/>
            <person name="Bandaranaike D."/>
            <person name="Bellair M."/>
            <person name="Blankenburg K."/>
            <person name="Chao H."/>
            <person name="Dinh H."/>
            <person name="Doddapaneni H."/>
            <person name="Downs B."/>
            <person name="Dugan-Rocha S."/>
            <person name="Elkadiri S."/>
            <person name="Gnanaolivu R.D."/>
            <person name="Hernandez B."/>
            <person name="Javaid M."/>
            <person name="Jayaseelan J.C."/>
            <person name="Lee S."/>
            <person name="Li M."/>
            <person name="Ming W."/>
            <person name="Munidasa M."/>
            <person name="Muniz J."/>
            <person name="Nguyen L."/>
            <person name="Ongeri F."/>
            <person name="Osuji N."/>
            <person name="Pu L.-L."/>
            <person name="Puazo M."/>
            <person name="Qu C."/>
            <person name="Quiroz J."/>
            <person name="Raj R."/>
            <person name="Weissenberger G."/>
            <person name="Xin Y."/>
            <person name="Zou X."/>
            <person name="Han Y."/>
            <person name="Richards S."/>
            <person name="Worley K."/>
            <person name="Muzny D."/>
            <person name="Gibbs R."/>
        </authorList>
    </citation>
    <scope>NUCLEOTIDE SEQUENCE</scope>
    <source>
        <strain evidence="9">Sampled in the wild</strain>
    </source>
</reference>
<evidence type="ECO:0000256" key="3">
    <source>
        <dbReference type="ARBA" id="ARBA00022553"/>
    </source>
</evidence>
<dbReference type="Pfam" id="PF07576">
    <property type="entry name" value="BRAP2"/>
    <property type="match status" value="1"/>
</dbReference>
<dbReference type="InterPro" id="IPR035979">
    <property type="entry name" value="RBD_domain_sf"/>
</dbReference>
<keyword evidence="10" id="KW-1185">Reference proteome</keyword>
<feature type="non-terminal residue" evidence="9">
    <location>
        <position position="326"/>
    </location>
</feature>
<reference evidence="9" key="2">
    <citation type="submission" date="2017-10" db="EMBL/GenBank/DDBJ databases">
        <title>Ladona fulva Genome sequencing and assembly.</title>
        <authorList>
            <person name="Murali S."/>
            <person name="Richards S."/>
            <person name="Bandaranaike D."/>
            <person name="Bellair M."/>
            <person name="Blankenburg K."/>
            <person name="Chao H."/>
            <person name="Dinh H."/>
            <person name="Doddapaneni H."/>
            <person name="Dugan-Rocha S."/>
            <person name="Elkadiri S."/>
            <person name="Gnanaolivu R."/>
            <person name="Hernandez B."/>
            <person name="Skinner E."/>
            <person name="Javaid M."/>
            <person name="Lee S."/>
            <person name="Li M."/>
            <person name="Ming W."/>
            <person name="Munidasa M."/>
            <person name="Muniz J."/>
            <person name="Nguyen L."/>
            <person name="Hughes D."/>
            <person name="Osuji N."/>
            <person name="Pu L.-L."/>
            <person name="Puazo M."/>
            <person name="Qu C."/>
            <person name="Quiroz J."/>
            <person name="Raj R."/>
            <person name="Weissenberger G."/>
            <person name="Xin Y."/>
            <person name="Zou X."/>
            <person name="Han Y."/>
            <person name="Worley K."/>
            <person name="Muzny D."/>
            <person name="Gibbs R."/>
        </authorList>
    </citation>
    <scope>NUCLEOTIDE SEQUENCE</scope>
    <source>
        <strain evidence="9">Sampled in the wild</strain>
    </source>
</reference>
<dbReference type="InterPro" id="IPR011422">
    <property type="entry name" value="BRAP2/ETP1_RRM"/>
</dbReference>
<dbReference type="GO" id="GO:0003676">
    <property type="term" value="F:nucleic acid binding"/>
    <property type="evidence" value="ECO:0007669"/>
    <property type="project" value="InterPro"/>
</dbReference>
<dbReference type="AlphaFoldDB" id="A0A8K0K9I3"/>
<organism evidence="9 10">
    <name type="scientific">Ladona fulva</name>
    <name type="common">Scarce chaser dragonfly</name>
    <name type="synonym">Libellula fulva</name>
    <dbReference type="NCBI Taxonomy" id="123851"/>
    <lineage>
        <taxon>Eukaryota</taxon>
        <taxon>Metazoa</taxon>
        <taxon>Ecdysozoa</taxon>
        <taxon>Arthropoda</taxon>
        <taxon>Hexapoda</taxon>
        <taxon>Insecta</taxon>
        <taxon>Pterygota</taxon>
        <taxon>Palaeoptera</taxon>
        <taxon>Odonata</taxon>
        <taxon>Epiprocta</taxon>
        <taxon>Anisoptera</taxon>
        <taxon>Libelluloidea</taxon>
        <taxon>Libellulidae</taxon>
        <taxon>Ladona</taxon>
    </lineage>
</organism>
<dbReference type="SUPFAM" id="SSF57850">
    <property type="entry name" value="RING/U-box"/>
    <property type="match status" value="1"/>
</dbReference>
<accession>A0A8K0K9I3</accession>
<dbReference type="SUPFAM" id="SSF54928">
    <property type="entry name" value="RNA-binding domain, RBD"/>
    <property type="match status" value="1"/>
</dbReference>
<evidence type="ECO:0000256" key="5">
    <source>
        <dbReference type="ARBA" id="ARBA00022771"/>
    </source>
</evidence>
<dbReference type="PANTHER" id="PTHR24007:SF7">
    <property type="entry name" value="BRCA1-ASSOCIATED PROTEIN"/>
    <property type="match status" value="1"/>
</dbReference>
<dbReference type="PROSITE" id="PS50089">
    <property type="entry name" value="ZF_RING_2"/>
    <property type="match status" value="1"/>
</dbReference>
<dbReference type="GO" id="GO:0005737">
    <property type="term" value="C:cytoplasm"/>
    <property type="evidence" value="ECO:0007669"/>
    <property type="project" value="UniProtKB-SubCell"/>
</dbReference>
<feature type="domain" description="RING-type" evidence="8">
    <location>
        <begin position="291"/>
        <end position="326"/>
    </location>
</feature>
<dbReference type="Proteomes" id="UP000792457">
    <property type="component" value="Unassembled WGS sequence"/>
</dbReference>
<dbReference type="InterPro" id="IPR013083">
    <property type="entry name" value="Znf_RING/FYVE/PHD"/>
</dbReference>
<evidence type="ECO:0000256" key="2">
    <source>
        <dbReference type="ARBA" id="ARBA00022490"/>
    </source>
</evidence>
<keyword evidence="2" id="KW-0963">Cytoplasm</keyword>
<dbReference type="OrthoDB" id="273556at2759"/>
<dbReference type="InterPro" id="IPR047243">
    <property type="entry name" value="RING-H2_BRAP2"/>
</dbReference>
<dbReference type="InterPro" id="IPR034932">
    <property type="entry name" value="BRAP2_RRM"/>
</dbReference>
<keyword evidence="3" id="KW-0597">Phosphoprotein</keyword>
<dbReference type="CDD" id="cd12718">
    <property type="entry name" value="RRM_BRAP2"/>
    <property type="match status" value="1"/>
</dbReference>
<dbReference type="CDD" id="cd16457">
    <property type="entry name" value="RING-H2_BRAP2"/>
    <property type="match status" value="1"/>
</dbReference>
<dbReference type="PANTHER" id="PTHR24007">
    <property type="entry name" value="BRCA1-ASSOCIATED PROTEIN"/>
    <property type="match status" value="1"/>
</dbReference>
<dbReference type="GO" id="GO:0007265">
    <property type="term" value="P:Ras protein signal transduction"/>
    <property type="evidence" value="ECO:0007669"/>
    <property type="project" value="TreeGrafter"/>
</dbReference>
<evidence type="ECO:0000256" key="4">
    <source>
        <dbReference type="ARBA" id="ARBA00022723"/>
    </source>
</evidence>
<comment type="caution">
    <text evidence="9">The sequence shown here is derived from an EMBL/GenBank/DDBJ whole genome shotgun (WGS) entry which is preliminary data.</text>
</comment>
<proteinExistence type="predicted"/>
<keyword evidence="5 7" id="KW-0863">Zinc-finger</keyword>
<name>A0A8K0K9I3_LADFU</name>
<evidence type="ECO:0000259" key="8">
    <source>
        <dbReference type="PROSITE" id="PS50089"/>
    </source>
</evidence>
<gene>
    <name evidence="9" type="ORF">J437_LFUL011508</name>
</gene>
<keyword evidence="4" id="KW-0479">Metal-binding</keyword>
<evidence type="ECO:0000256" key="6">
    <source>
        <dbReference type="ARBA" id="ARBA00022833"/>
    </source>
</evidence>
<sequence>MCFMCVVMSTPVTLCVFRIEICKGSPTLNHINFTTSKFLLAMDSGERTVNDIASSSKEIPLLTRKVRGCRQMQDITIETYENHSQKEMEGDESLDTQVIDSPVRNNCDQNTVSSNESLSKLKGNDIAQKFESEPNDHPSGEINKQRIPESVGFISGNPFVEITKGILHLYKENKSTSMENGVDRSEMICMLAVPASVTCHDLLCFVAACERDILHLRIIRDSTPNQYMALIKFRSQDTADAFYKTFNGIPFNSMEPNVCSLAFVSRVEMVREDAGESVLWPPPNHTELPTCPVCLERMDESVDGILTILCNHSFHGSCLSKWGDYT</sequence>
<dbReference type="GO" id="GO:0008270">
    <property type="term" value="F:zinc ion binding"/>
    <property type="evidence" value="ECO:0007669"/>
    <property type="project" value="UniProtKB-KW"/>
</dbReference>
<protein>
    <recommendedName>
        <fullName evidence="8">RING-type domain-containing protein</fullName>
    </recommendedName>
</protein>
<dbReference type="Pfam" id="PF13639">
    <property type="entry name" value="zf-RING_2"/>
    <property type="match status" value="1"/>
</dbReference>
<keyword evidence="6" id="KW-0862">Zinc</keyword>